<dbReference type="Pfam" id="PF16252">
    <property type="entry name" value="DUF4908"/>
    <property type="match status" value="1"/>
</dbReference>
<dbReference type="eggNOG" id="ENOG5031GKB">
    <property type="taxonomic scope" value="Bacteria"/>
</dbReference>
<accession>C6XN93</accession>
<dbReference type="KEGG" id="hba:Hbal_2357"/>
<keyword evidence="1" id="KW-0732">Signal</keyword>
<sequence length="253" mass="27489">MTNMKHSRRNYSRVLLLASALVVGFVAPAMAYDPPRPSNADLVSMLNAQLAPSTRPAYYRDSSSGRRFLFDRTGPHALLKYEDEDEVFALRASNGPRGDQFYRTDTGRVFLRVTELGNVIVFPFGDRHGAPTTLDATSNAIIPPPHPTDFKEALRQVSSNLAETLGEAPRISVDKALSDYADWTMEAVQTASIGVELAKKYANVDLRSISLKQGDAARLSIQGTSLSIVIAPADGFAGRPSSEAIAKAYVSLQ</sequence>
<name>C6XN93_HIRBI</name>
<dbReference type="OrthoDB" id="7170995at2"/>
<dbReference type="EMBL" id="CP001678">
    <property type="protein sequence ID" value="ACT60037.1"/>
    <property type="molecule type" value="Genomic_DNA"/>
</dbReference>
<dbReference type="AlphaFoldDB" id="C6XN93"/>
<evidence type="ECO:0000313" key="3">
    <source>
        <dbReference type="Proteomes" id="UP000002745"/>
    </source>
</evidence>
<reference evidence="3" key="1">
    <citation type="journal article" date="2011" name="J. Bacteriol.">
        <title>Genome sequences of eight morphologically diverse alphaproteobacteria.</title>
        <authorList>
            <consortium name="US DOE Joint Genome Institute"/>
            <person name="Brown P.J."/>
            <person name="Kysela D.T."/>
            <person name="Buechlein A."/>
            <person name="Hemmerich C."/>
            <person name="Brun Y.V."/>
        </authorList>
    </citation>
    <scope>NUCLEOTIDE SEQUENCE [LARGE SCALE GENOMIC DNA]</scope>
    <source>
        <strain evidence="3">ATCC 49814 / DSM 5838 / IFAM 1418</strain>
    </source>
</reference>
<gene>
    <name evidence="2" type="ordered locus">Hbal_2357</name>
</gene>
<organism evidence="2 3">
    <name type="scientific">Hirschia baltica (strain ATCC 49814 / DSM 5838 / IFAM 1418)</name>
    <dbReference type="NCBI Taxonomy" id="582402"/>
    <lineage>
        <taxon>Bacteria</taxon>
        <taxon>Pseudomonadati</taxon>
        <taxon>Pseudomonadota</taxon>
        <taxon>Alphaproteobacteria</taxon>
        <taxon>Hyphomonadales</taxon>
        <taxon>Hyphomonadaceae</taxon>
        <taxon>Hirschia</taxon>
    </lineage>
</organism>
<keyword evidence="3" id="KW-1185">Reference proteome</keyword>
<feature type="chain" id="PRO_5002974144" description="DUF4908 domain-containing protein" evidence="1">
    <location>
        <begin position="32"/>
        <end position="253"/>
    </location>
</feature>
<dbReference type="InterPro" id="IPR032591">
    <property type="entry name" value="DUF4908"/>
</dbReference>
<evidence type="ECO:0000313" key="2">
    <source>
        <dbReference type="EMBL" id="ACT60037.1"/>
    </source>
</evidence>
<dbReference type="Proteomes" id="UP000002745">
    <property type="component" value="Chromosome"/>
</dbReference>
<dbReference type="HOGENOM" id="CLU_092322_0_0_5"/>
<evidence type="ECO:0000256" key="1">
    <source>
        <dbReference type="SAM" id="SignalP"/>
    </source>
</evidence>
<feature type="signal peptide" evidence="1">
    <location>
        <begin position="1"/>
        <end position="31"/>
    </location>
</feature>
<proteinExistence type="predicted"/>
<evidence type="ECO:0008006" key="4">
    <source>
        <dbReference type="Google" id="ProtNLM"/>
    </source>
</evidence>
<protein>
    <recommendedName>
        <fullName evidence="4">DUF4908 domain-containing protein</fullName>
    </recommendedName>
</protein>